<dbReference type="SUPFAM" id="SSF50090">
    <property type="entry name" value="Electron transport accessory proteins"/>
    <property type="match status" value="1"/>
</dbReference>
<dbReference type="Proteomes" id="UP000471560">
    <property type="component" value="Unassembled WGS sequence"/>
</dbReference>
<sequence length="122" mass="13250">MSRHETSPLSQSSGLPRSAEGDPVFPEPWAAEAFALTVHLNAKGLFSWSEWAATLSVQLHKPGRAEDGSDYFNCWVAALSDLIVSRGIADADTILALQQSWQRAAKATPHGRPIELGNDPLR</sequence>
<dbReference type="NCBIfam" id="TIGR03889">
    <property type="entry name" value="nitrile_acc"/>
    <property type="match status" value="1"/>
</dbReference>
<protein>
    <submittedName>
        <fullName evidence="3">Nitrile hydratase accessory protein</fullName>
    </submittedName>
</protein>
<reference evidence="3 4" key="1">
    <citation type="submission" date="2019-12" db="EMBL/GenBank/DDBJ databases">
        <title>Rhizobium genotypes associated with high levels of biological nitrogen fixation by grain legumes in a temperate-maritime cropping system.</title>
        <authorList>
            <person name="Maluk M."/>
            <person name="Francesc Ferrando Molina F."/>
            <person name="Lopez Del Egido L."/>
            <person name="Lafos M."/>
            <person name="Langarica-Fuentes A."/>
            <person name="Gebre Yohannes G."/>
            <person name="Young M.W."/>
            <person name="Martin P."/>
            <person name="Gantlett R."/>
            <person name="Kenicer G."/>
            <person name="Hawes C."/>
            <person name="Begg G.S."/>
            <person name="Quilliam R.S."/>
            <person name="Squire G.R."/>
            <person name="Poole P.S."/>
            <person name="Young P.W."/>
            <person name="Iannetta P.M."/>
            <person name="James E.K."/>
        </authorList>
    </citation>
    <scope>NUCLEOTIDE SEQUENCE [LARGE SCALE GENOMIC DNA]</scope>
    <source>
        <strain evidence="3 4">JHI1096</strain>
    </source>
</reference>
<dbReference type="EMBL" id="WUEZ01000025">
    <property type="protein sequence ID" value="NEI36519.1"/>
    <property type="molecule type" value="Genomic_DNA"/>
</dbReference>
<dbReference type="AlphaFoldDB" id="A0A6P0B9G6"/>
<evidence type="ECO:0000259" key="2">
    <source>
        <dbReference type="Pfam" id="PF21006"/>
    </source>
</evidence>
<proteinExistence type="predicted"/>
<dbReference type="InterPro" id="IPR023808">
    <property type="entry name" value="Nitrile_Hydratase_acc_put"/>
</dbReference>
<name>A0A6P0B9G6_RHILE</name>
<comment type="caution">
    <text evidence="3">The sequence shown here is derived from an EMBL/GenBank/DDBJ whole genome shotgun (WGS) entry which is preliminary data.</text>
</comment>
<organism evidence="3 4">
    <name type="scientific">Rhizobium leguminosarum</name>
    <dbReference type="NCBI Taxonomy" id="384"/>
    <lineage>
        <taxon>Bacteria</taxon>
        <taxon>Pseudomonadati</taxon>
        <taxon>Pseudomonadota</taxon>
        <taxon>Alphaproteobacteria</taxon>
        <taxon>Hyphomicrobiales</taxon>
        <taxon>Rhizobiaceae</taxon>
        <taxon>Rhizobium/Agrobacterium group</taxon>
        <taxon>Rhizobium</taxon>
    </lineage>
</organism>
<dbReference type="InterPro" id="IPR042262">
    <property type="entry name" value="CN_hydtase_beta_C"/>
</dbReference>
<gene>
    <name evidence="3" type="ORF">GR204_21445</name>
</gene>
<accession>A0A6P0B9G6</accession>
<dbReference type="RefSeq" id="WP_164577762.1">
    <property type="nucleotide sequence ID" value="NZ_JAAXDH010000007.1"/>
</dbReference>
<feature type="domain" description="Nitrile hydratase beta subunit-like N-terminal" evidence="2">
    <location>
        <begin position="21"/>
        <end position="103"/>
    </location>
</feature>
<dbReference type="InterPro" id="IPR049054">
    <property type="entry name" value="CN_hydtase_beta-like_N"/>
</dbReference>
<evidence type="ECO:0000256" key="1">
    <source>
        <dbReference type="SAM" id="MobiDB-lite"/>
    </source>
</evidence>
<feature type="region of interest" description="Disordered" evidence="1">
    <location>
        <begin position="1"/>
        <end position="24"/>
    </location>
</feature>
<evidence type="ECO:0000313" key="3">
    <source>
        <dbReference type="EMBL" id="NEI36519.1"/>
    </source>
</evidence>
<dbReference type="Pfam" id="PF21006">
    <property type="entry name" value="NHase_beta_N"/>
    <property type="match status" value="1"/>
</dbReference>
<dbReference type="InterPro" id="IPR008990">
    <property type="entry name" value="Elect_transpt_acc-like_dom_sf"/>
</dbReference>
<evidence type="ECO:0000313" key="4">
    <source>
        <dbReference type="Proteomes" id="UP000471560"/>
    </source>
</evidence>
<dbReference type="Gene3D" id="1.10.472.20">
    <property type="entry name" value="Nitrile hydratase, beta subunit"/>
    <property type="match status" value="1"/>
</dbReference>